<feature type="domain" description="CCZ1/INTU/HPS4 third Longin" evidence="4">
    <location>
        <begin position="460"/>
        <end position="557"/>
    </location>
</feature>
<protein>
    <submittedName>
        <fullName evidence="5">12885_t:CDS:1</fullName>
    </submittedName>
</protein>
<dbReference type="Pfam" id="PF19033">
    <property type="entry name" value="Intu_longin_3"/>
    <property type="match status" value="1"/>
</dbReference>
<name>A0A9N8UYQ2_9GLOM</name>
<dbReference type="PANTHER" id="PTHR13056">
    <property type="entry name" value="VACUOLAR FUSION PROTEIN CCZ1 HOMOLOG-RELATED"/>
    <property type="match status" value="1"/>
</dbReference>
<evidence type="ECO:0000313" key="6">
    <source>
        <dbReference type="Proteomes" id="UP000789831"/>
    </source>
</evidence>
<proteinExistence type="inferred from homology"/>
<dbReference type="GO" id="GO:0016192">
    <property type="term" value="P:vesicle-mediated transport"/>
    <property type="evidence" value="ECO:0007669"/>
    <property type="project" value="InterPro"/>
</dbReference>
<organism evidence="5 6">
    <name type="scientific">Ambispora gerdemannii</name>
    <dbReference type="NCBI Taxonomy" id="144530"/>
    <lineage>
        <taxon>Eukaryota</taxon>
        <taxon>Fungi</taxon>
        <taxon>Fungi incertae sedis</taxon>
        <taxon>Mucoromycota</taxon>
        <taxon>Glomeromycotina</taxon>
        <taxon>Glomeromycetes</taxon>
        <taxon>Archaeosporales</taxon>
        <taxon>Ambisporaceae</taxon>
        <taxon>Ambispora</taxon>
    </lineage>
</organism>
<dbReference type="AlphaFoldDB" id="A0A9N8UYQ2"/>
<evidence type="ECO:0000259" key="3">
    <source>
        <dbReference type="Pfam" id="PF19031"/>
    </source>
</evidence>
<reference evidence="5" key="1">
    <citation type="submission" date="2021-06" db="EMBL/GenBank/DDBJ databases">
        <authorList>
            <person name="Kallberg Y."/>
            <person name="Tangrot J."/>
            <person name="Rosling A."/>
        </authorList>
    </citation>
    <scope>NUCLEOTIDE SEQUENCE</scope>
    <source>
        <strain evidence="5">MT106</strain>
    </source>
</reference>
<dbReference type="InterPro" id="IPR043987">
    <property type="entry name" value="CCZ1/INTU/HSP4_longin_1"/>
</dbReference>
<dbReference type="OrthoDB" id="240546at2759"/>
<dbReference type="InterPro" id="IPR013176">
    <property type="entry name" value="Ccz1"/>
</dbReference>
<dbReference type="InterPro" id="IPR043989">
    <property type="entry name" value="CCZ1/INTU/HSP4_longin_3"/>
</dbReference>
<comment type="similarity">
    <text evidence="1">Belongs to the CCZ1 family.</text>
</comment>
<dbReference type="PANTHER" id="PTHR13056:SF0">
    <property type="entry name" value="VACUOLAR FUSION PROTEIN CCZ1 HOMOLOG-RELATED"/>
    <property type="match status" value="1"/>
</dbReference>
<evidence type="ECO:0000256" key="1">
    <source>
        <dbReference type="ARBA" id="ARBA00005352"/>
    </source>
</evidence>
<dbReference type="EMBL" id="CAJVPL010000021">
    <property type="protein sequence ID" value="CAG8434854.1"/>
    <property type="molecule type" value="Genomic_DNA"/>
</dbReference>
<dbReference type="GO" id="GO:0035658">
    <property type="term" value="C:Mon1-Ccz1 complex"/>
    <property type="evidence" value="ECO:0007669"/>
    <property type="project" value="InterPro"/>
</dbReference>
<keyword evidence="6" id="KW-1185">Reference proteome</keyword>
<feature type="domain" description="CCZ1/INTU/HSP4 first Longin" evidence="3">
    <location>
        <begin position="26"/>
        <end position="157"/>
    </location>
</feature>
<dbReference type="Proteomes" id="UP000789831">
    <property type="component" value="Unassembled WGS sequence"/>
</dbReference>
<dbReference type="Pfam" id="PF19031">
    <property type="entry name" value="Intu_longin_1"/>
    <property type="match status" value="1"/>
</dbReference>
<feature type="region of interest" description="Disordered" evidence="2">
    <location>
        <begin position="293"/>
        <end position="347"/>
    </location>
</feature>
<evidence type="ECO:0000313" key="5">
    <source>
        <dbReference type="EMBL" id="CAG8434854.1"/>
    </source>
</evidence>
<evidence type="ECO:0000256" key="2">
    <source>
        <dbReference type="SAM" id="MobiDB-lite"/>
    </source>
</evidence>
<accession>A0A9N8UYQ2</accession>
<sequence>METSNSTSTSNTQSSSTLPNSAFPNLSYFCIYNPSFGLTEETQANQLLYYVAKKTVPMDMQMRQIGLAQGLVNFTKVFSPDKPCENVHSQKNRLAFYEPEPDYWIHISIELGYIKKTIKDKDSKSKSVVEFLDANLHDSNIRRMLEKGYEIYRIFNGPFSYTERTEGVKALKIKLEEFFSNWVFEWDFEKPELNKIIDGVRYQPLSTAAKSDITSFAKKIETEYPFISSTIFILWQDRLIYCGKDDAGNGSDIVDADIREIWRHLYYLPSLKSFPRVVPGGHLLSYFSVTSPTKESQKDTTTDQPSSPPPASIEKPEDTTTTPPPLLSIQSNFLTDPTTDPKGAEQRIINPKTIFLKKQIDRSRFGFKKRGSGHESDEDLNQDEEDDFEKFYLVAHNHDSLTLAFLIPVTSIEGTANIEKTEFYSSLHEYLLPQIDGVSKVIEDEIENSRKIGKSEPDKEYRFLFYNKLTLAIKCSINSSASSNNILSWTSAPKNLAISGEMAHVLCDVYEDLEKYPQLTEIYTKATSNFWVVGKRSEGRCLYLVVPKRDAPMLEVEGLNLLNDDSSFMAVT</sequence>
<gene>
    <name evidence="5" type="ORF">AGERDE_LOCUS426</name>
</gene>
<evidence type="ECO:0000259" key="4">
    <source>
        <dbReference type="Pfam" id="PF19033"/>
    </source>
</evidence>
<comment type="caution">
    <text evidence="5">The sequence shown here is derived from an EMBL/GenBank/DDBJ whole genome shotgun (WGS) entry which is preliminary data.</text>
</comment>
<feature type="compositionally biased region" description="Polar residues" evidence="2">
    <location>
        <begin position="328"/>
        <end position="338"/>
    </location>
</feature>